<dbReference type="RefSeq" id="WP_071794473.1">
    <property type="nucleotide sequence ID" value="NZ_LZDD01000003.1"/>
</dbReference>
<name>A0A1L8MKU8_9STRE</name>
<sequence length="140" mass="14934">MKKMRNRKTITLIATLTLAASGLLMAPQVAAQETGTAPQASTSQTNTSGLSINAQMRKDTVIIDCQLGISSELAKGGQAMLQLVDSQGNVLATIPYELKAGWQSMTAWFDLTGYPSGDYSIKASYNGQTVQSATIHHQVK</sequence>
<keyword evidence="3" id="KW-1185">Reference proteome</keyword>
<evidence type="ECO:0000256" key="1">
    <source>
        <dbReference type="SAM" id="SignalP"/>
    </source>
</evidence>
<feature type="signal peptide" evidence="1">
    <location>
        <begin position="1"/>
        <end position="31"/>
    </location>
</feature>
<keyword evidence="1" id="KW-0732">Signal</keyword>
<protein>
    <submittedName>
        <fullName evidence="2">Uncharacterized protein</fullName>
    </submittedName>
</protein>
<organism evidence="2 3">
    <name type="scientific">Streptococcus bovimastitidis</name>
    <dbReference type="NCBI Taxonomy" id="1856638"/>
    <lineage>
        <taxon>Bacteria</taxon>
        <taxon>Bacillati</taxon>
        <taxon>Bacillota</taxon>
        <taxon>Bacilli</taxon>
        <taxon>Lactobacillales</taxon>
        <taxon>Streptococcaceae</taxon>
        <taxon>Streptococcus</taxon>
    </lineage>
</organism>
<dbReference type="EMBL" id="LZDD01000003">
    <property type="protein sequence ID" value="OJF71410.1"/>
    <property type="molecule type" value="Genomic_DNA"/>
</dbReference>
<reference evidence="3" key="1">
    <citation type="submission" date="2016-06" db="EMBL/GenBank/DDBJ databases">
        <authorList>
            <person name="de Vries S.P.W."/>
            <person name="Hadjirin N.F."/>
            <person name="Lay E.M."/>
            <person name="Zadoks R.N."/>
            <person name="Peacock S.J."/>
            <person name="Parkhill J."/>
            <person name="Grant A.J."/>
            <person name="Mcdougall S."/>
            <person name="Holmes M.A."/>
        </authorList>
    </citation>
    <scope>NUCLEOTIDE SEQUENCE [LARGE SCALE GENOMIC DNA]</scope>
    <source>
        <strain evidence="3">NZ1587</strain>
    </source>
</reference>
<dbReference type="Proteomes" id="UP000182015">
    <property type="component" value="Unassembled WGS sequence"/>
</dbReference>
<comment type="caution">
    <text evidence="2">The sequence shown here is derived from an EMBL/GenBank/DDBJ whole genome shotgun (WGS) entry which is preliminary data.</text>
</comment>
<evidence type="ECO:0000313" key="3">
    <source>
        <dbReference type="Proteomes" id="UP000182015"/>
    </source>
</evidence>
<dbReference type="STRING" id="1856638.A9Q68_09525"/>
<evidence type="ECO:0000313" key="2">
    <source>
        <dbReference type="EMBL" id="OJF71410.1"/>
    </source>
</evidence>
<accession>A0A1L8MKU8</accession>
<dbReference type="AlphaFoldDB" id="A0A1L8MKU8"/>
<feature type="chain" id="PRO_5009878321" evidence="1">
    <location>
        <begin position="32"/>
        <end position="140"/>
    </location>
</feature>
<gene>
    <name evidence="2" type="ORF">A9Q68_09525</name>
</gene>
<proteinExistence type="predicted"/>